<dbReference type="InterPro" id="IPR036188">
    <property type="entry name" value="FAD/NAD-bd_sf"/>
</dbReference>
<keyword evidence="9" id="KW-0274">FAD</keyword>
<dbReference type="InterPro" id="IPR023753">
    <property type="entry name" value="FAD/NAD-binding_dom"/>
</dbReference>
<evidence type="ECO:0000256" key="1">
    <source>
        <dbReference type="ARBA" id="ARBA00001929"/>
    </source>
</evidence>
<dbReference type="Pfam" id="PF00397">
    <property type="entry name" value="WW"/>
    <property type="match status" value="1"/>
</dbReference>
<comment type="caution">
    <text evidence="17">The sequence shown here is derived from an EMBL/GenBank/DDBJ whole genome shotgun (WGS) entry which is preliminary data.</text>
</comment>
<keyword evidence="7" id="KW-0285">Flavoprotein</keyword>
<feature type="region of interest" description="Disordered" evidence="14">
    <location>
        <begin position="5366"/>
        <end position="5425"/>
    </location>
</feature>
<dbReference type="CDD" id="cd00691">
    <property type="entry name" value="ascorbate_peroxidase"/>
    <property type="match status" value="1"/>
</dbReference>
<evidence type="ECO:0000256" key="4">
    <source>
        <dbReference type="ARBA" id="ARBA00005096"/>
    </source>
</evidence>
<feature type="domain" description="Plant heme peroxidase family profile" evidence="16">
    <location>
        <begin position="4975"/>
        <end position="5272"/>
    </location>
</feature>
<evidence type="ECO:0000259" key="16">
    <source>
        <dbReference type="PROSITE" id="PS50873"/>
    </source>
</evidence>
<feature type="compositionally biased region" description="Basic and acidic residues" evidence="14">
    <location>
        <begin position="5399"/>
        <end position="5409"/>
    </location>
</feature>
<organism evidence="17 18">
    <name type="scientific">Symbiodinium pilosum</name>
    <name type="common">Dinoflagellate</name>
    <dbReference type="NCBI Taxonomy" id="2952"/>
    <lineage>
        <taxon>Eukaryota</taxon>
        <taxon>Sar</taxon>
        <taxon>Alveolata</taxon>
        <taxon>Dinophyceae</taxon>
        <taxon>Suessiales</taxon>
        <taxon>Symbiodiniaceae</taxon>
        <taxon>Symbiodinium</taxon>
    </lineage>
</organism>
<feature type="region of interest" description="Disordered" evidence="14">
    <location>
        <begin position="5061"/>
        <end position="5094"/>
    </location>
</feature>
<dbReference type="GO" id="GO:0046872">
    <property type="term" value="F:metal ion binding"/>
    <property type="evidence" value="ECO:0007669"/>
    <property type="project" value="UniProtKB-KW"/>
</dbReference>
<evidence type="ECO:0000256" key="10">
    <source>
        <dbReference type="ARBA" id="ARBA00023002"/>
    </source>
</evidence>
<dbReference type="InterPro" id="IPR052034">
    <property type="entry name" value="NasD-like"/>
</dbReference>
<keyword evidence="12" id="KW-0411">Iron-sulfur</keyword>
<dbReference type="Pfam" id="PF18267">
    <property type="entry name" value="Rubredoxin_C"/>
    <property type="match status" value="1"/>
</dbReference>
<dbReference type="PANTHER" id="PTHR43809:SF1">
    <property type="entry name" value="NITRITE REDUCTASE (NADH) LARGE SUBUNIT"/>
    <property type="match status" value="1"/>
</dbReference>
<dbReference type="CDD" id="cd00201">
    <property type="entry name" value="WW"/>
    <property type="match status" value="1"/>
</dbReference>
<evidence type="ECO:0000256" key="13">
    <source>
        <dbReference type="RuleBase" id="RU004241"/>
    </source>
</evidence>
<dbReference type="PROSITE" id="PS50020">
    <property type="entry name" value="WW_DOMAIN_2"/>
    <property type="match status" value="2"/>
</dbReference>
<evidence type="ECO:0000256" key="5">
    <source>
        <dbReference type="ARBA" id="ARBA00010429"/>
    </source>
</evidence>
<dbReference type="InterPro" id="IPR002207">
    <property type="entry name" value="Peroxidase_I"/>
</dbReference>
<protein>
    <submittedName>
        <fullName evidence="17">NasB protein</fullName>
    </submittedName>
</protein>
<feature type="compositionally biased region" description="Polar residues" evidence="14">
    <location>
        <begin position="5370"/>
        <end position="5382"/>
    </location>
</feature>
<comment type="similarity">
    <text evidence="5">Belongs to the nitrite and sulfite reductase 4Fe-4S domain family.</text>
</comment>
<dbReference type="InterPro" id="IPR010255">
    <property type="entry name" value="Haem_peroxidase_sf"/>
</dbReference>
<dbReference type="SUPFAM" id="SSF51045">
    <property type="entry name" value="WW domain"/>
    <property type="match status" value="1"/>
</dbReference>
<dbReference type="GO" id="GO:0020037">
    <property type="term" value="F:heme binding"/>
    <property type="evidence" value="ECO:0007669"/>
    <property type="project" value="InterPro"/>
</dbReference>
<dbReference type="InterPro" id="IPR007419">
    <property type="entry name" value="BFD-like_2Fe2S-bd_dom"/>
</dbReference>
<dbReference type="InterPro" id="IPR016024">
    <property type="entry name" value="ARM-type_fold"/>
</dbReference>
<dbReference type="SUPFAM" id="SSF51905">
    <property type="entry name" value="FAD/NAD(P)-binding domain"/>
    <property type="match status" value="2"/>
</dbReference>
<dbReference type="InterPro" id="IPR041854">
    <property type="entry name" value="BFD-like_2Fe2S-bd_dom_sf"/>
</dbReference>
<evidence type="ECO:0000256" key="9">
    <source>
        <dbReference type="ARBA" id="ARBA00022827"/>
    </source>
</evidence>
<accession>A0A812PF27</accession>
<dbReference type="Gene3D" id="1.10.420.10">
    <property type="entry name" value="Peroxidase, domain 2"/>
    <property type="match status" value="1"/>
</dbReference>
<dbReference type="Gene3D" id="1.10.10.1100">
    <property type="entry name" value="BFD-like [2Fe-2S]-binding domain"/>
    <property type="match status" value="1"/>
</dbReference>
<evidence type="ECO:0000256" key="2">
    <source>
        <dbReference type="ARBA" id="ARBA00001966"/>
    </source>
</evidence>
<dbReference type="GO" id="GO:0004601">
    <property type="term" value="F:peroxidase activity"/>
    <property type="evidence" value="ECO:0007669"/>
    <property type="project" value="InterPro"/>
</dbReference>
<dbReference type="InterPro" id="IPR016156">
    <property type="entry name" value="FAD/NAD-linked_Rdtase_dimer_sf"/>
</dbReference>
<dbReference type="PRINTS" id="PR00459">
    <property type="entry name" value="ASPEROXIDASE"/>
</dbReference>
<dbReference type="GO" id="GO:0006979">
    <property type="term" value="P:response to oxidative stress"/>
    <property type="evidence" value="ECO:0007669"/>
    <property type="project" value="InterPro"/>
</dbReference>
<evidence type="ECO:0000256" key="6">
    <source>
        <dbReference type="ARBA" id="ARBA00022617"/>
    </source>
</evidence>
<dbReference type="PRINTS" id="PR00458">
    <property type="entry name" value="PEROXIDASE"/>
</dbReference>
<name>A0A812PF27_SYMPI</name>
<keyword evidence="6" id="KW-0349">Heme</keyword>
<dbReference type="SUPFAM" id="SSF48113">
    <property type="entry name" value="Heme-dependent peroxidases"/>
    <property type="match status" value="1"/>
</dbReference>
<keyword evidence="8" id="KW-0479">Metal-binding</keyword>
<feature type="region of interest" description="Disordered" evidence="14">
    <location>
        <begin position="4210"/>
        <end position="4263"/>
    </location>
</feature>
<dbReference type="GO" id="GO:0051536">
    <property type="term" value="F:iron-sulfur cluster binding"/>
    <property type="evidence" value="ECO:0007669"/>
    <property type="project" value="UniProtKB-KW"/>
</dbReference>
<feature type="domain" description="WW" evidence="15">
    <location>
        <begin position="4294"/>
        <end position="4327"/>
    </location>
</feature>
<feature type="compositionally biased region" description="Low complexity" evidence="14">
    <location>
        <begin position="3026"/>
        <end position="3037"/>
    </location>
</feature>
<reference evidence="17" key="1">
    <citation type="submission" date="2021-02" db="EMBL/GenBank/DDBJ databases">
        <authorList>
            <person name="Dougan E. K."/>
            <person name="Rhodes N."/>
            <person name="Thang M."/>
            <person name="Chan C."/>
        </authorList>
    </citation>
    <scope>NUCLEOTIDE SEQUENCE</scope>
</reference>
<keyword evidence="11" id="KW-0408">Iron</keyword>
<dbReference type="PROSITE" id="PS50873">
    <property type="entry name" value="PEROXIDASE_4"/>
    <property type="match status" value="1"/>
</dbReference>
<evidence type="ECO:0000256" key="7">
    <source>
        <dbReference type="ARBA" id="ARBA00022630"/>
    </source>
</evidence>
<evidence type="ECO:0000313" key="18">
    <source>
        <dbReference type="Proteomes" id="UP000649617"/>
    </source>
</evidence>
<comment type="pathway">
    <text evidence="4">Nitrogen metabolism; nitrate reduction (assimilation).</text>
</comment>
<dbReference type="EMBL" id="CAJNIZ010013592">
    <property type="protein sequence ID" value="CAE7351443.1"/>
    <property type="molecule type" value="Genomic_DNA"/>
</dbReference>
<dbReference type="Proteomes" id="UP000649617">
    <property type="component" value="Unassembled WGS sequence"/>
</dbReference>
<dbReference type="Pfam" id="PF07992">
    <property type="entry name" value="Pyr_redox_2"/>
    <property type="match status" value="1"/>
</dbReference>
<evidence type="ECO:0000256" key="3">
    <source>
        <dbReference type="ARBA" id="ARBA00001974"/>
    </source>
</evidence>
<evidence type="ECO:0000256" key="14">
    <source>
        <dbReference type="SAM" id="MobiDB-lite"/>
    </source>
</evidence>
<evidence type="ECO:0000259" key="15">
    <source>
        <dbReference type="PROSITE" id="PS50020"/>
    </source>
</evidence>
<dbReference type="SMART" id="SM00456">
    <property type="entry name" value="WW"/>
    <property type="match status" value="2"/>
</dbReference>
<dbReference type="InterPro" id="IPR041575">
    <property type="entry name" value="Rubredoxin_C"/>
</dbReference>
<feature type="region of interest" description="Disordered" evidence="14">
    <location>
        <begin position="3019"/>
        <end position="3040"/>
    </location>
</feature>
<dbReference type="InterPro" id="IPR001202">
    <property type="entry name" value="WW_dom"/>
</dbReference>
<evidence type="ECO:0000256" key="12">
    <source>
        <dbReference type="ARBA" id="ARBA00023014"/>
    </source>
</evidence>
<dbReference type="Gene3D" id="3.30.1470.10">
    <property type="entry name" value="Photosystem I PsaD, reaction center subunit II"/>
    <property type="match status" value="1"/>
</dbReference>
<feature type="region of interest" description="Disordered" evidence="14">
    <location>
        <begin position="5333"/>
        <end position="5352"/>
    </location>
</feature>
<comment type="cofactor">
    <cofactor evidence="3">
        <name>FAD</name>
        <dbReference type="ChEBI" id="CHEBI:57692"/>
    </cofactor>
</comment>
<feature type="domain" description="WW" evidence="15">
    <location>
        <begin position="5282"/>
        <end position="5309"/>
    </location>
</feature>
<dbReference type="PROSITE" id="PS01159">
    <property type="entry name" value="WW_DOMAIN_1"/>
    <property type="match status" value="2"/>
</dbReference>
<dbReference type="Pfam" id="PF04324">
    <property type="entry name" value="Fer2_BFD"/>
    <property type="match status" value="1"/>
</dbReference>
<proteinExistence type="inferred from homology"/>
<feature type="compositionally biased region" description="Low complexity" evidence="14">
    <location>
        <begin position="5388"/>
        <end position="5398"/>
    </location>
</feature>
<sequence>MAKQRGEIVRDQAVAAGRAAAQMARALGMKVEEQAAFAAAEAALVATKAAQTPQQQMEAAANAAYAAVEEAASSFFGATADAEDSGHSKATAKMAEEAALTAAVKSALAAGMSKTEAEAASAEAVTQDAGNYAASKAAAAARAAKKPVKVQVQVAVDAAVKATATTEGSVEEQAVSAGLAASDASRAAGQSVRDEALWAARHTVELGKGKGLNEPKALALVRHVIIKVAKAHGMSDDQAAAMADMAIDQVAEKICISPKFEGYTVTEELLNQTAFSVQVECAPGFYGTPKAKVCGISGAPYELLGCFPIVCSTPSSMDGYQVTELSRAIYQWNVSAACDDYFAGTPKVTPCSVHNTPYGLTGCVEKHCATSQKIKGHGYDVTEISTSMRNFEINVKCHASFKGDPTAHVCKKMNEPYDLHGCTHREYCVRPAASKLVGYDIKEIDLEIPGFVVKASCSKNYVGEALVEECDDDDGEYVLSGCEPMTCASQMASPPEGYKITSENLEVPDFDIHVECAAGYMGSPIVTPCDTQSGSYSISGCEPKKCVAPQGKEAYSIVKENSLEMPHLDVIVECADKYMGTASAAACSDHLTEYGLSGCSPQTCLEPIDAVGYVTQVDSLERPNFAVTAKCARLFEGTPEVTACKQNDRVFNLSGCKPSVCATPTEFRGYAITSEKSLEMRSFNVEVNCAVNYTGTPSVTECSKADEVYTLHGCFEQVCTKPRKGATEGYVITETSLERPSFEVSAACAVDYMGTPSVSVCGGHDLPFLVSGCKPQTCTEPTDAEKEGYAITASSLERPHFSVEIDCAPGYTGKPTVTRCNAHGKPYTFGGCHEIECSTAQTSKGFSIVHEASRKLTSWNVSAKCAAGWYGEVVVEPCSEHRKPFSLSGCAPMVCNSLKDSPPDGYVVTAENSLTVHSFGVKGTCAPGYHGTVQATPCSSHATAYTLTGCHPIVCASMNLAPPTGYTIKAETSLEQLSFGVKAECADGYYGTAVPKACKGEGQPYTLEGCSVKVCKSRTGNVPRDIVLEKEGSLEVPSFTVQAHCHPGYMNESTVPKGKISVRPCTKHGEPYKLEGCENEVCESMSKTPPTGYKVFAEESLHITTFEVDIGCDEGYTGTPKAAVCKNHAMEYSFSGCRKVMCTSPKLPIGHRVVENTKTQLGFSVDASCKDKYMGTPKTMSCEKDGEPYSVSGCEPEVCNPPKSSVGYTVVEGDLERPSFQVTATCAAGFYGTPVVTPCMTHHESYKLSGCNPELCVAPKVSDVVAYKIKEVNLEVPTFNVTAECTDDALGKASIHVCSTRYTAYSATGCSIPFCKQPPAAELVGYTIKETSLKMLKLDVNVSCAENYTGVPKVTTCQGDGTTYSVEGCEPFTCRSASRSSDDGLVVFEKSLQKLDFEIHAECTEGFSGAPVIEMCKVHNTSYTISGCTKQRCASPVGDDVAGYILTENDIHRPPNMFSVTAECAAGYYGTPKVTVCKGQDMPYSVEGCKPVVCKSPQSVSSKGYAVFETSKELPDWNVKAECIDEYKGTPKVTPCKSNGEVYELSGCEPEKCKQPTDEDLVAYDLIVKDLQRPFFDVVPRCMYRTKPGGKELFGKVTECSSDQEPFKVEGCYLTCNSTSVGVAQGYEVHEKNLLMPKFDVDVSCAPNFIGDPTPTVTACDKPLTPYTVSGCRPMKCTSPTAEAKKDYVINETSLEKPSFAVSATCLKGGMAGEAVPCIFDGEPYTLKGCDEASCESPRRTEETGYSVFEDDRHFRSFKVSASCATGYLGKAEVHRCQQAGEPFTLSGCEPKTCTKPVGDEISDYEITPHSVEMPTFNVGVRCKYGGNATVSVCKEHAQPYSVSGCLPPVCKAPRGEEGYVVVEKNKLMRDFEVTVRCARGYGGKAVATECLEHDQPYSLSGCTAMECTTPDDMVNYEVTEHSLDMPSFSVTARREYNLKVSTFDVKVGCSFGYMGQPVAQQCPLAGQPYSVSGCVPEKCAMPKEEVSHRYEITVHSLERHNFDVQVQCKGQRSSPPKAINCAGDGQPFLLEGCRALQCRSPRRGMSDGYVVYEGSLYSNTFNVKASCAAGYSGHAKVEMCTAGGGPYSLSGCKPKKCSRLSLTNEHIQYEITEQSLELPSFSVGVSCKGKQISPPRAVPCKDDDEPYSLEGCKPLECLSPRAGKEDGYVVYEGSRHTNTFDVTAKCAVGYKGHAKVTMCEHPETPYVLSGCEPMKCVAPREVEMTSYDLTMHSLELPSFSVSARCKTRTKRGMTPKAIPCKEDGDEFILEGCVPGECASPSNAAKGGYVVYEAQMIVNSFNVSASCASGYKGQASVAVCKDVDEPYSLGGCEPIKCTKPHVNDTEGYEVTEFSLEKPSFSVTVKCTSGIGHGKAKECEKDGEPYTLEGCFIGECTSPKTQLEQGYVVYENSKLRHKFDVTAQCAKGYKGTAVVTECSKADEPYTMSGCQPEACVEPSVLDKANYEYTILSLERPSFSVTARCKHGFRNASTIECTDDGEPFKLEGCKDACSSPKGGAQDGYTVVEKKLVMDEFEVDAMCFSDYDGTAKVKKCPSANQPYVLSGCTPKKCVLPSDEDRAAYQLTIYSTEAPSFSVTAKCKNGVGTGKATKCYEDGKPFTLEGCPALCTSPKKTAEEGYVVIETDLHMKTFDVGALCADGYKGNATVTKCATVNQPYSISGCQPQKCVEPTAAEKANYNIVTYSLERPSFSVTATCKSGSGTGKAVPCSGDNQPYKLVRSLNASQLVEEVRFVVLVDAASTVASLRQRIQADFRSVFPSRLPVVFFRMASADGFFLTDGAVVGEVLTDGSTVTCHRADSEVTGAPLPDQPSLEEVRSVFASFRAQVSYIARMACHAALKASSEASAEAMSILLAMLMLGGPQLLKVRTDALDILQKRLPASDGAALPAFLAAGGLFVLLGLLSPSTKLDADPEVLEKAAQLFEQLVLQHGPALAPVLEDCQPNILMQKLAKDSRCTSSMKQTAHAARKAMEKAGIGIAALKEGGRSENRVPPERTRLQSAGAAVAHGGYSPSGRSSSLSDRRMPTPVLPGGMTLRLLLDQRQLSLDSSTLRQAISEFEAKVSRSQEVALQELAADSGLAEVLVKTLQSRGAAMQLLPSLSRILARFRGEPRARLGFARQLGRFLRFSEALEVLQSSWPHQPEGMRPAMLELVEDLMQNAARSASHSHELQSMLALLQEHVPSELQALALRMMRKLVDPDGVSGASAAVLRIPPKAINTGLMQVMPRQPLACLDILGTLALKEDFRRFFAKQASLLKFLAHCCSQPEVCAAKGTEEGQSPMALQRAACRCLANFASEPEVRDWAKQSPVLRSLHEASSDLTVRAYLGGKLMFLYLLALVPALALKSRLRKGVQGQCASPRHAVDEGYVVYEGSTSMESFNVKAACAKQYKGTAVVSPCSTAGTPYSLSGCSPERCRDPIGADIKGYMLVPFSLERPSFSVTVRCSSGVGFGKATSCIKDGEPYTVEGCALGECTSPAANPALDGYVVYEGSRAAHSFNVSAKCAFGYKGVAAVSVCQTPGMPYSLTGCAPEHCTAPSAADAKGYELTAFSLERPSFSVSVKCNSGVGHGRAKACAKDGEPFTLEGCFIGQCDSPVGDSAQGYVVYEGSKMSHSFHVTAECAKGYMGTAAVSKCQDAGSPYSLSGCKPEVCAEPNSKETEGYELTVFSLERARFSVSVKCKSGIGFGKAKECTRHGEAYTVEGCFTGECTSPANLAEHGYVVYEGSKMPHTFDVRAKCATGYKGTPTVTQCEGTQQPYSLSGCSPETCIEPSVFEQANYDVKIHSLSRPFFRVTASCRHGFGTAKVKECTKDGYPFEMEGCVDACSSPKRAAEDGYIVFEEKMVMHGFTVHARCADGYKGAAAVAKCGKANEPYTLSGCSPVRCVEPSDTDRAAYDLTVFSAETPSFSVLAKCKSGVGAAKASACSEDGQPYVLEGCPSLCTSPKKTTEDGYVVIEKSLLMGEFEAHAVCANGYTGTAAVSKCTAPNEPYTLSGCEPLKCAEPSNAAAYDLTVFSAEVPSFSILAKCRHGEGTGKAKACSKEGQPFVLEGCPSLCTSPKRTSEDGYIVFEKSLLFDDFRTEAVCADGYAGKAFVRKCSGVSLPYVLSGCAPQKCIEPTGAEKFNYNIVVHDLYRPSFRVTATCRNRPGTGKALPCRGDNLPYELEASNNASHCVGSMSASLLGSEALHKVEMSSSGADAGAGRWPTPAAAAVPAPPHEAQTVATASAPQSLPALPEEAEAGDGRREESDLLQYSQTLGIDLTQHSDLLWVVQEAFNAPLPLSWTEYTDDEGRVYFFNQSSSSSTWEHPMDAVYRELLSAVPSLPDLDAMGSAASSSLKSAAASATDQELAAALSQLDKADLQKLKSAVSGGQRVVVVGWGPVGHAVVAKLLAKSPGALQLVVISEENYPAYNRVKLTTFFEHRDPNQLALSSVEWCQSNGVELLLGKATKIDRAAKSVEYTTSKGEVKSTLYDHLVLATGSKPWLPPVPGLSLDVPGVHVYRTIDDLFQVTERAKNAKAAAVIGGGLLGLEAAKAAYDLKLETYVLEVAPGLMPVQLDAEAGGMLKGKIESLGIKVHTGVKVLEVLKGESGLAGVRIEVGGQEQTLDVQLLIVGAGVRPRQELAEASGLELGSRGGVKTDHTMRSVTDEHVWAVGEIASYNGGMCYQLSAPGYTQAEVLSDHLTNPSADSKFMDADLSTKLKLLGVDVASFGGSSDFWFKRQYTSTDPEQVKTAVAKDEAKGTYKKLVFTADGTKLLGGILVGDISEFAALTAVSKRSDIGGLTPEDLMAGKMPKVDDGGDGTNLGDDDLVCNCHSVPKKVIRDAIKGGAHTFEDIKKCTKAGTGCGTCIRTGPQPKLLSHTLNSIGVEKGCCKSLPFEADDIEDLAKARQLKTYDELVANMGYPAAAAESDKTVLAGVLDRIGGKPKGDGLDQAGQLKALKADLWKFVDKMNCNPILLRLAWHDAGTYDKSKTDFGDRGGANGSIRFSPEITMGANNGLDKAVKYLEPFKADYPLVSYADLYQMAAAVSIEHAGGPQIDMKYGRKDATGPEACPGRQSRGTADNAGLPDAEPGPAGTFGCGASDPATHLRNIFYRMGFDDKGIVALSGAHTIGRAFRERSGTVKEGYGESNGCPYTRALPASCPIRHDGKGGVGMPGGKSWTTKWLKFDNEYFQPSVYEEKDANLLWLSSDRCLHQDDSFKKYFMQYREDQGAFFKDFAEAYKQLSEQGAEFSGVSSSYEGCAALVQNHLREVHQRALRCLEDWSGPYAAEEGEYWYNHRLKVSTWDCPVTEWEQELMTRQAVLYWCLMGPGRPEGGAPSEAASGSDGEEGFGPDLLRALRLPLNLVRRESVNTPPSTPSTARSFHTARSMHSSRSQRSRMTAEDVTDRGSARGSPPSGSPREALAA</sequence>
<keyword evidence="18" id="KW-1185">Reference proteome</keyword>
<dbReference type="Pfam" id="PF00141">
    <property type="entry name" value="peroxidase"/>
    <property type="match status" value="1"/>
</dbReference>
<dbReference type="InterPro" id="IPR002016">
    <property type="entry name" value="Haem_peroxidase"/>
</dbReference>
<evidence type="ECO:0000313" key="17">
    <source>
        <dbReference type="EMBL" id="CAE7351443.1"/>
    </source>
</evidence>
<keyword evidence="10" id="KW-0560">Oxidoreductase</keyword>
<evidence type="ECO:0000256" key="8">
    <source>
        <dbReference type="ARBA" id="ARBA00022723"/>
    </source>
</evidence>
<evidence type="ECO:0000256" key="11">
    <source>
        <dbReference type="ARBA" id="ARBA00023004"/>
    </source>
</evidence>
<dbReference type="Gene3D" id="3.50.50.60">
    <property type="entry name" value="FAD/NAD(P)-binding domain"/>
    <property type="match status" value="2"/>
</dbReference>
<dbReference type="SUPFAM" id="SSF48371">
    <property type="entry name" value="ARM repeat"/>
    <property type="match status" value="1"/>
</dbReference>
<dbReference type="OrthoDB" id="406524at2759"/>
<comment type="cofactor">
    <cofactor evidence="1">
        <name>siroheme</name>
        <dbReference type="ChEBI" id="CHEBI:60052"/>
    </cofactor>
</comment>
<dbReference type="Gene3D" id="1.10.520.10">
    <property type="match status" value="1"/>
</dbReference>
<comment type="similarity">
    <text evidence="13">Belongs to the peroxidase family.</text>
</comment>
<dbReference type="Gene3D" id="3.30.390.30">
    <property type="match status" value="1"/>
</dbReference>
<feature type="compositionally biased region" description="Low complexity" evidence="14">
    <location>
        <begin position="5410"/>
        <end position="5425"/>
    </location>
</feature>
<dbReference type="InterPro" id="IPR036020">
    <property type="entry name" value="WW_dom_sf"/>
</dbReference>
<gene>
    <name evidence="17" type="primary">nasB</name>
    <name evidence="17" type="ORF">SPIL2461_LOCUS8344</name>
</gene>
<comment type="cofactor">
    <cofactor evidence="2">
        <name>[4Fe-4S] cluster</name>
        <dbReference type="ChEBI" id="CHEBI:49883"/>
    </cofactor>
</comment>
<dbReference type="PANTHER" id="PTHR43809">
    <property type="entry name" value="NITRITE REDUCTASE (NADH) LARGE SUBUNIT"/>
    <property type="match status" value="1"/>
</dbReference>